<dbReference type="RefSeq" id="WP_136911342.1">
    <property type="nucleotide sequence ID" value="NZ_SUMD01000010.1"/>
</dbReference>
<dbReference type="Proteomes" id="UP000305109">
    <property type="component" value="Unassembled WGS sequence"/>
</dbReference>
<evidence type="ECO:0000256" key="5">
    <source>
        <dbReference type="ARBA" id="ARBA00023004"/>
    </source>
</evidence>
<organism evidence="8 9">
    <name type="scientific">Rhodococcus oryzae</name>
    <dbReference type="NCBI Taxonomy" id="2571143"/>
    <lineage>
        <taxon>Bacteria</taxon>
        <taxon>Bacillati</taxon>
        <taxon>Actinomycetota</taxon>
        <taxon>Actinomycetes</taxon>
        <taxon>Mycobacteriales</taxon>
        <taxon>Nocardiaceae</taxon>
        <taxon>Rhodococcus</taxon>
    </lineage>
</organism>
<dbReference type="PRINTS" id="PR00385">
    <property type="entry name" value="P450"/>
</dbReference>
<evidence type="ECO:0000313" key="8">
    <source>
        <dbReference type="EMBL" id="TJZ75775.1"/>
    </source>
</evidence>
<evidence type="ECO:0000313" key="9">
    <source>
        <dbReference type="Proteomes" id="UP000305109"/>
    </source>
</evidence>
<dbReference type="InterPro" id="IPR017972">
    <property type="entry name" value="Cyt_P450_CS"/>
</dbReference>
<dbReference type="PANTHER" id="PTHR24291">
    <property type="entry name" value="CYTOCHROME P450 FAMILY 4"/>
    <property type="match status" value="1"/>
</dbReference>
<dbReference type="InterPro" id="IPR002401">
    <property type="entry name" value="Cyt_P450_E_grp-I"/>
</dbReference>
<dbReference type="SUPFAM" id="SSF48264">
    <property type="entry name" value="Cytochrome P450"/>
    <property type="match status" value="1"/>
</dbReference>
<proteinExistence type="inferred from homology"/>
<accession>A0ABY2RFS1</accession>
<gene>
    <name evidence="8" type="ORF">FCG67_19490</name>
</gene>
<dbReference type="PANTHER" id="PTHR24291:SF50">
    <property type="entry name" value="BIFUNCTIONAL ALBAFLAVENONE MONOOXYGENASE_TERPENE SYNTHASE"/>
    <property type="match status" value="1"/>
</dbReference>
<evidence type="ECO:0000256" key="6">
    <source>
        <dbReference type="ARBA" id="ARBA00023033"/>
    </source>
</evidence>
<dbReference type="Pfam" id="PF00067">
    <property type="entry name" value="p450"/>
    <property type="match status" value="1"/>
</dbReference>
<evidence type="ECO:0000256" key="7">
    <source>
        <dbReference type="RuleBase" id="RU000461"/>
    </source>
</evidence>
<dbReference type="CDD" id="cd11068">
    <property type="entry name" value="CYP120A1"/>
    <property type="match status" value="1"/>
</dbReference>
<evidence type="ECO:0000256" key="2">
    <source>
        <dbReference type="ARBA" id="ARBA00022617"/>
    </source>
</evidence>
<sequence length="469" mass="53435">MEPMAVLTVDRPSVPHPPRRIPLLGDLLDVDVTKPTQNAMACARRLGPIYQRKIFNYVFTFVSGADLATELNDESRFQKHVGVALRNLRPIGNDGLFTAYNSEPNWSKAHNILMPAFTQSAMRSYHQTMLDTVRELIVHWDERCDSAPVEVTPDMTKVTLETIGRTGFGYEFGSFDRAEQDPFVGAMIRSLRFAQKASFTLPIPILDRAIKRKAIRRNQADLAYMAHVVDEVIRSRRANPDEHRDDLLGLMLSAEDPESGERLDDENVRDQVITFLIAGHETSSGALSFALYYLANNQEIAERARAEIYSMWPQGTDPDPVFEQIPKLRYVRRVLDETLRLWPTAPGYMREAREDTVLGGRYPMKAGDAAFVLLPQLHRDPVWGDDPDAFDPDRFLPANVRARPGHVYKPFGTGIRSCIGRQFAIHEIVMALALLLHRYDLEPEPDYELDVTELLTLKPEGFRLRLHRR</sequence>
<evidence type="ECO:0000256" key="1">
    <source>
        <dbReference type="ARBA" id="ARBA00010617"/>
    </source>
</evidence>
<evidence type="ECO:0000256" key="3">
    <source>
        <dbReference type="ARBA" id="ARBA00022723"/>
    </source>
</evidence>
<dbReference type="PRINTS" id="PR00463">
    <property type="entry name" value="EP450I"/>
</dbReference>
<keyword evidence="5 7" id="KW-0408">Iron</keyword>
<keyword evidence="2 7" id="KW-0349">Heme</keyword>
<name>A0ABY2RFS1_9NOCA</name>
<comment type="caution">
    <text evidence="8">The sequence shown here is derived from an EMBL/GenBank/DDBJ whole genome shotgun (WGS) entry which is preliminary data.</text>
</comment>
<dbReference type="InterPro" id="IPR036396">
    <property type="entry name" value="Cyt_P450_sf"/>
</dbReference>
<dbReference type="PROSITE" id="PS00086">
    <property type="entry name" value="CYTOCHROME_P450"/>
    <property type="match status" value="1"/>
</dbReference>
<comment type="similarity">
    <text evidence="1 7">Belongs to the cytochrome P450 family.</text>
</comment>
<dbReference type="InterPro" id="IPR050196">
    <property type="entry name" value="Cytochrome_P450_Monoox"/>
</dbReference>
<keyword evidence="6 7" id="KW-0503">Monooxygenase</keyword>
<protein>
    <submittedName>
        <fullName evidence="8">Cytochrome P450</fullName>
    </submittedName>
</protein>
<evidence type="ECO:0000256" key="4">
    <source>
        <dbReference type="ARBA" id="ARBA00023002"/>
    </source>
</evidence>
<keyword evidence="3 7" id="KW-0479">Metal-binding</keyword>
<keyword evidence="9" id="KW-1185">Reference proteome</keyword>
<keyword evidence="4 7" id="KW-0560">Oxidoreductase</keyword>
<dbReference type="Gene3D" id="1.10.630.10">
    <property type="entry name" value="Cytochrome P450"/>
    <property type="match status" value="1"/>
</dbReference>
<dbReference type="EMBL" id="SUMD01000010">
    <property type="protein sequence ID" value="TJZ75775.1"/>
    <property type="molecule type" value="Genomic_DNA"/>
</dbReference>
<reference evidence="8 9" key="1">
    <citation type="submission" date="2019-04" db="EMBL/GenBank/DDBJ databases">
        <title>Rhodococcus oryzae sp. nov., a novel actinomycete isolated from rhizosphere soil of rice (Oryza sativa L.).</title>
        <authorList>
            <person name="Li C."/>
        </authorList>
    </citation>
    <scope>NUCLEOTIDE SEQUENCE [LARGE SCALE GENOMIC DNA]</scope>
    <source>
        <strain evidence="8 9">NEAU-CX67</strain>
    </source>
</reference>
<dbReference type="InterPro" id="IPR001128">
    <property type="entry name" value="Cyt_P450"/>
</dbReference>